<keyword evidence="9" id="KW-1185">Reference proteome</keyword>
<evidence type="ECO:0000259" key="7">
    <source>
        <dbReference type="PROSITE" id="PS50863"/>
    </source>
</evidence>
<accession>A0A1S3B060</accession>
<feature type="compositionally biased region" description="Basic and acidic residues" evidence="6">
    <location>
        <begin position="175"/>
        <end position="188"/>
    </location>
</feature>
<dbReference type="SUPFAM" id="SSF101936">
    <property type="entry name" value="DNA-binding pseudobarrel domain"/>
    <property type="match status" value="2"/>
</dbReference>
<dbReference type="eggNOG" id="ENOG502S1NW">
    <property type="taxonomic scope" value="Eukaryota"/>
</dbReference>
<feature type="domain" description="TF-B3" evidence="7">
    <location>
        <begin position="19"/>
        <end position="112"/>
    </location>
</feature>
<dbReference type="PROSITE" id="PS50863">
    <property type="entry name" value="B3"/>
    <property type="match status" value="2"/>
</dbReference>
<proteinExistence type="predicted"/>
<evidence type="ECO:0000256" key="2">
    <source>
        <dbReference type="ARBA" id="ARBA00023015"/>
    </source>
</evidence>
<dbReference type="CDD" id="cd10017">
    <property type="entry name" value="B3_DNA"/>
    <property type="match status" value="2"/>
</dbReference>
<dbReference type="Proteomes" id="UP001652600">
    <property type="component" value="Chromosome 8"/>
</dbReference>
<feature type="region of interest" description="Disordered" evidence="6">
    <location>
        <begin position="131"/>
        <end position="189"/>
    </location>
</feature>
<dbReference type="InterPro" id="IPR050655">
    <property type="entry name" value="Plant_B3_domain"/>
</dbReference>
<keyword evidence="2" id="KW-0805">Transcription regulation</keyword>
<evidence type="ECO:0000313" key="8">
    <source>
        <dbReference type="EnsemblPlants" id="MELO3C007521.2.1"/>
    </source>
</evidence>
<reference evidence="10" key="2">
    <citation type="submission" date="2025-04" db="UniProtKB">
        <authorList>
            <consortium name="RefSeq"/>
        </authorList>
    </citation>
    <scope>IDENTIFICATION</scope>
</reference>
<dbReference type="Pfam" id="PF02362">
    <property type="entry name" value="B3"/>
    <property type="match status" value="2"/>
</dbReference>
<feature type="domain" description="TF-B3" evidence="7">
    <location>
        <begin position="191"/>
        <end position="290"/>
    </location>
</feature>
<dbReference type="RefSeq" id="XP_008440203.1">
    <property type="nucleotide sequence ID" value="XM_008441981.2"/>
</dbReference>
<dbReference type="Gene3D" id="2.40.330.10">
    <property type="entry name" value="DNA-binding pseudobarrel domain"/>
    <property type="match status" value="2"/>
</dbReference>
<dbReference type="InterPro" id="IPR003340">
    <property type="entry name" value="B3_DNA-bd"/>
</dbReference>
<evidence type="ECO:0000313" key="9">
    <source>
        <dbReference type="Proteomes" id="UP001652600"/>
    </source>
</evidence>
<keyword evidence="3" id="KW-0238">DNA-binding</keyword>
<sequence length="305" mass="34450">MAKSVMAVVDPGSRISSTLEFFKVFLPNSSSQRMSIPPAFVKYFNGRIPSEAIIRDQSGKSWHVTLEELKNIVFFKDGWQEFVDSHHLKRGYFLVFQYDGSHVFDVKIFGKNGCKKELVARIGNPVPTVKVKDEPLSEQDYSTSLTRSKRSDSEVRSTDSSATAPKSRRRSPSNLEEHSPSKTAEHISKKSPTFKHIVKHWSHKAIHIPQSVIVSNDFLLKPNLIIIDDMGRSWVVKATPISRGRFSLTTGWGAFFIANSLTIDDECTFEFVLDSNNLCGELKVKITRSLEITQQEKQTTIVQEG</sequence>
<dbReference type="InParanoid" id="A0A1S3B060"/>
<dbReference type="PANTHER" id="PTHR31920">
    <property type="entry name" value="B3 DOMAIN-CONTAINING"/>
    <property type="match status" value="1"/>
</dbReference>
<evidence type="ECO:0000256" key="3">
    <source>
        <dbReference type="ARBA" id="ARBA00023125"/>
    </source>
</evidence>
<protein>
    <submittedName>
        <fullName evidence="10">B3 domain-containing protein At5g66980 isoform X1</fullName>
    </submittedName>
</protein>
<evidence type="ECO:0000256" key="5">
    <source>
        <dbReference type="ARBA" id="ARBA00023242"/>
    </source>
</evidence>
<evidence type="ECO:0000256" key="1">
    <source>
        <dbReference type="ARBA" id="ARBA00004123"/>
    </source>
</evidence>
<organism evidence="9 10">
    <name type="scientific">Cucumis melo</name>
    <name type="common">Muskmelon</name>
    <dbReference type="NCBI Taxonomy" id="3656"/>
    <lineage>
        <taxon>Eukaryota</taxon>
        <taxon>Viridiplantae</taxon>
        <taxon>Streptophyta</taxon>
        <taxon>Embryophyta</taxon>
        <taxon>Tracheophyta</taxon>
        <taxon>Spermatophyta</taxon>
        <taxon>Magnoliopsida</taxon>
        <taxon>eudicotyledons</taxon>
        <taxon>Gunneridae</taxon>
        <taxon>Pentapetalae</taxon>
        <taxon>rosids</taxon>
        <taxon>fabids</taxon>
        <taxon>Cucurbitales</taxon>
        <taxon>Cucurbitaceae</taxon>
        <taxon>Benincaseae</taxon>
        <taxon>Cucumis</taxon>
    </lineage>
</organism>
<dbReference type="OrthoDB" id="1666376at2759"/>
<comment type="subcellular location">
    <subcellularLocation>
        <location evidence="1">Nucleus</location>
    </subcellularLocation>
</comment>
<dbReference type="GeneID" id="103484736"/>
<gene>
    <name evidence="10" type="primary">LOC103484736</name>
    <name evidence="8" type="synonym">103484736</name>
</gene>
<name>A0A1S3B060_CUCME</name>
<evidence type="ECO:0000256" key="4">
    <source>
        <dbReference type="ARBA" id="ARBA00023163"/>
    </source>
</evidence>
<dbReference type="AlphaFoldDB" id="A0A1S3B060"/>
<evidence type="ECO:0000313" key="10">
    <source>
        <dbReference type="RefSeq" id="XP_008440203.1"/>
    </source>
</evidence>
<dbReference type="GO" id="GO:0005634">
    <property type="term" value="C:nucleus"/>
    <property type="evidence" value="ECO:0007669"/>
    <property type="project" value="UniProtKB-SubCell"/>
</dbReference>
<dbReference type="PANTHER" id="PTHR31920:SF135">
    <property type="entry name" value="B3 DOMAIN-CONTAINING PROTEIN OS03G0621600-RELATED"/>
    <property type="match status" value="1"/>
</dbReference>
<dbReference type="SMART" id="SM01019">
    <property type="entry name" value="B3"/>
    <property type="match status" value="2"/>
</dbReference>
<dbReference type="Gramene" id="MELO3C007521.2.1">
    <property type="protein sequence ID" value="MELO3C007521.2.1"/>
    <property type="gene ID" value="MELO3C007521.2"/>
</dbReference>
<keyword evidence="4" id="KW-0804">Transcription</keyword>
<evidence type="ECO:0000256" key="6">
    <source>
        <dbReference type="SAM" id="MobiDB-lite"/>
    </source>
</evidence>
<dbReference type="KEGG" id="cmo:103484736"/>
<dbReference type="GO" id="GO:0003677">
    <property type="term" value="F:DNA binding"/>
    <property type="evidence" value="ECO:0007669"/>
    <property type="project" value="UniProtKB-KW"/>
</dbReference>
<dbReference type="EnsemblPlants" id="MELO3C007521.2.1">
    <property type="protein sequence ID" value="MELO3C007521.2.1"/>
    <property type="gene ID" value="MELO3C007521.2"/>
</dbReference>
<dbReference type="SMR" id="A0A1S3B060"/>
<keyword evidence="5" id="KW-0539">Nucleus</keyword>
<dbReference type="InterPro" id="IPR015300">
    <property type="entry name" value="DNA-bd_pseudobarrel_sf"/>
</dbReference>
<reference evidence="8" key="1">
    <citation type="submission" date="2023-03" db="UniProtKB">
        <authorList>
            <consortium name="EnsemblPlants"/>
        </authorList>
    </citation>
    <scope>IDENTIFICATION</scope>
</reference>